<keyword evidence="7" id="KW-1185">Reference proteome</keyword>
<dbReference type="GO" id="GO:0016887">
    <property type="term" value="F:ATP hydrolysis activity"/>
    <property type="evidence" value="ECO:0007669"/>
    <property type="project" value="InterPro"/>
</dbReference>
<evidence type="ECO:0000256" key="1">
    <source>
        <dbReference type="ARBA" id="ARBA00022741"/>
    </source>
</evidence>
<evidence type="ECO:0000256" key="2">
    <source>
        <dbReference type="ARBA" id="ARBA00022840"/>
    </source>
</evidence>
<evidence type="ECO:0000256" key="3">
    <source>
        <dbReference type="ARBA" id="ARBA00061607"/>
    </source>
</evidence>
<organism evidence="6 7">
    <name type="scientific">Vallitalea longa</name>
    <dbReference type="NCBI Taxonomy" id="2936439"/>
    <lineage>
        <taxon>Bacteria</taxon>
        <taxon>Bacillati</taxon>
        <taxon>Bacillota</taxon>
        <taxon>Clostridia</taxon>
        <taxon>Lachnospirales</taxon>
        <taxon>Vallitaleaceae</taxon>
        <taxon>Vallitalea</taxon>
    </lineage>
</organism>
<dbReference type="AlphaFoldDB" id="A0A9W5YC00"/>
<reference evidence="6" key="1">
    <citation type="submission" date="2022-06" db="EMBL/GenBank/DDBJ databases">
        <title>Vallitalea longa sp. nov., an anaerobic bacterium isolated from marine sediment.</title>
        <authorList>
            <person name="Hirano S."/>
            <person name="Terahara T."/>
            <person name="Mori K."/>
            <person name="Hamada M."/>
            <person name="Matsumoto R."/>
            <person name="Kobayashi T."/>
        </authorList>
    </citation>
    <scope>NUCLEOTIDE SEQUENCE</scope>
    <source>
        <strain evidence="6">SH18-1</strain>
    </source>
</reference>
<feature type="domain" description="ChlI/MoxR AAA lid" evidence="5">
    <location>
        <begin position="232"/>
        <end position="300"/>
    </location>
</feature>
<sequence>MEKSRQVLHDIVTNIEKVIVGKTDIIKLMVISLACDSHVLIEDVPGVGKTTLVSALAKSINGSFNRIQFTPDVMPSDITGFSMYNQKDNEFEFHKGIVMGNILLADEINRTPPKTQSSLLEAMEEKQVTVDGKTHDLPRPFMVLATQNPIEYLGTYPLPEAQIDRFIMKISIGYPKESEEQKILELYEHENPFEQLKPIASCDDIIYLQNKVKDIYCCDRIMNYIIKLVNMTRQSQDLLLGASPRGSLYLLISAKALALYEGREFVIPDDVKEVFLPVISHRLILRNEAKFNKITSDKILLDIMKQVDVPTGDYHEKK</sequence>
<dbReference type="Pfam" id="PF17863">
    <property type="entry name" value="AAA_lid_2"/>
    <property type="match status" value="1"/>
</dbReference>
<gene>
    <name evidence="6" type="primary">moxR</name>
    <name evidence="6" type="ORF">SH1V18_37050</name>
</gene>
<dbReference type="GO" id="GO:0005524">
    <property type="term" value="F:ATP binding"/>
    <property type="evidence" value="ECO:0007669"/>
    <property type="project" value="UniProtKB-KW"/>
</dbReference>
<dbReference type="SUPFAM" id="SSF52540">
    <property type="entry name" value="P-loop containing nucleoside triphosphate hydrolases"/>
    <property type="match status" value="1"/>
</dbReference>
<evidence type="ECO:0000313" key="6">
    <source>
        <dbReference type="EMBL" id="GKX31225.1"/>
    </source>
</evidence>
<dbReference type="InterPro" id="IPR027417">
    <property type="entry name" value="P-loop_NTPase"/>
</dbReference>
<feature type="domain" description="ATPase AAA-3" evidence="4">
    <location>
        <begin position="38"/>
        <end position="168"/>
    </location>
</feature>
<dbReference type="CDD" id="cd00009">
    <property type="entry name" value="AAA"/>
    <property type="match status" value="1"/>
</dbReference>
<dbReference type="EMBL" id="BRLB01000015">
    <property type="protein sequence ID" value="GKX31225.1"/>
    <property type="molecule type" value="Genomic_DNA"/>
</dbReference>
<keyword evidence="1" id="KW-0547">Nucleotide-binding</keyword>
<evidence type="ECO:0000313" key="7">
    <source>
        <dbReference type="Proteomes" id="UP001144256"/>
    </source>
</evidence>
<comment type="caution">
    <text evidence="6">The sequence shown here is derived from an EMBL/GenBank/DDBJ whole genome shotgun (WGS) entry which is preliminary data.</text>
</comment>
<dbReference type="Gene3D" id="3.40.50.300">
    <property type="entry name" value="P-loop containing nucleotide triphosphate hydrolases"/>
    <property type="match status" value="1"/>
</dbReference>
<evidence type="ECO:0000259" key="4">
    <source>
        <dbReference type="Pfam" id="PF07726"/>
    </source>
</evidence>
<dbReference type="Pfam" id="PF07726">
    <property type="entry name" value="AAA_3"/>
    <property type="match status" value="1"/>
</dbReference>
<evidence type="ECO:0000259" key="5">
    <source>
        <dbReference type="Pfam" id="PF17863"/>
    </source>
</evidence>
<keyword evidence="2" id="KW-0067">ATP-binding</keyword>
<dbReference type="Proteomes" id="UP001144256">
    <property type="component" value="Unassembled WGS sequence"/>
</dbReference>
<dbReference type="RefSeq" id="WP_281818065.1">
    <property type="nucleotide sequence ID" value="NZ_BRLB01000015.1"/>
</dbReference>
<protein>
    <submittedName>
        <fullName evidence="6">Magnesium chelatase</fullName>
    </submittedName>
</protein>
<comment type="similarity">
    <text evidence="3">Belongs to the MoxR family.</text>
</comment>
<dbReference type="PANTHER" id="PTHR42759:SF5">
    <property type="entry name" value="METHANOL DEHYDROGENASE REGULATOR"/>
    <property type="match status" value="1"/>
</dbReference>
<dbReference type="InterPro" id="IPR041628">
    <property type="entry name" value="ChlI/MoxR_AAA_lid"/>
</dbReference>
<dbReference type="Gene3D" id="1.10.8.80">
    <property type="entry name" value="Magnesium chelatase subunit I, C-Terminal domain"/>
    <property type="match status" value="1"/>
</dbReference>
<name>A0A9W5YC00_9FIRM</name>
<dbReference type="InterPro" id="IPR011703">
    <property type="entry name" value="ATPase_AAA-3"/>
</dbReference>
<dbReference type="FunFam" id="3.40.50.300:FF:000640">
    <property type="entry name" value="MoxR family ATPase"/>
    <property type="match status" value="1"/>
</dbReference>
<proteinExistence type="inferred from homology"/>
<dbReference type="InterPro" id="IPR050764">
    <property type="entry name" value="CbbQ/NirQ/NorQ/GpvN"/>
</dbReference>
<dbReference type="PANTHER" id="PTHR42759">
    <property type="entry name" value="MOXR FAMILY PROTEIN"/>
    <property type="match status" value="1"/>
</dbReference>
<accession>A0A9W5YC00</accession>
<dbReference type="PIRSF" id="PIRSF002849">
    <property type="entry name" value="AAA_ATPase_chaperone_MoxR_prd"/>
    <property type="match status" value="1"/>
</dbReference>